<keyword evidence="2" id="KW-1185">Reference proteome</keyword>
<evidence type="ECO:0000313" key="1">
    <source>
        <dbReference type="EMBL" id="CAE7671164.1"/>
    </source>
</evidence>
<dbReference type="AlphaFoldDB" id="A0A812WDR5"/>
<dbReference type="OrthoDB" id="434960at2759"/>
<dbReference type="Proteomes" id="UP000649617">
    <property type="component" value="Unassembled WGS sequence"/>
</dbReference>
<protein>
    <submittedName>
        <fullName evidence="1">Uncharacterized protein</fullName>
    </submittedName>
</protein>
<reference evidence="1" key="1">
    <citation type="submission" date="2021-02" db="EMBL/GenBank/DDBJ databases">
        <authorList>
            <person name="Dougan E. K."/>
            <person name="Rhodes N."/>
            <person name="Thang M."/>
            <person name="Chan C."/>
        </authorList>
    </citation>
    <scope>NUCLEOTIDE SEQUENCE</scope>
</reference>
<gene>
    <name evidence="1" type="ORF">SPIL2461_LOCUS18511</name>
</gene>
<evidence type="ECO:0000313" key="2">
    <source>
        <dbReference type="Proteomes" id="UP000649617"/>
    </source>
</evidence>
<name>A0A812WDR5_SYMPI</name>
<organism evidence="1 2">
    <name type="scientific">Symbiodinium pilosum</name>
    <name type="common">Dinoflagellate</name>
    <dbReference type="NCBI Taxonomy" id="2952"/>
    <lineage>
        <taxon>Eukaryota</taxon>
        <taxon>Sar</taxon>
        <taxon>Alveolata</taxon>
        <taxon>Dinophyceae</taxon>
        <taxon>Suessiales</taxon>
        <taxon>Symbiodiniaceae</taxon>
        <taxon>Symbiodinium</taxon>
    </lineage>
</organism>
<proteinExistence type="predicted"/>
<comment type="caution">
    <text evidence="1">The sequence shown here is derived from an EMBL/GenBank/DDBJ whole genome shotgun (WGS) entry which is preliminary data.</text>
</comment>
<dbReference type="EMBL" id="CAJNIZ010043868">
    <property type="protein sequence ID" value="CAE7671164.1"/>
    <property type="molecule type" value="Genomic_DNA"/>
</dbReference>
<accession>A0A812WDR5</accession>
<sequence length="239" mass="25542">MTAATNGFCAFRSERSDPSLGGKLLGASPDEVRQICEMAKKYPGHSSEPGTECATPAACPLCHGVWCNGTMQSLAQVTNETEATKEVYPLEKDNETEKTWPMTDSASGYCAYPSERSDPELGSEKLGAAPTSPEEILKAANETEATKEVYPLEKDNETEKTWPMTDSASGYCAYPSERSDPELGSEKLGAAPTSPEEILKVCQMAEKYQGHRAVPGTECATPTTCGGCNGVWCNGTVMS</sequence>